<feature type="non-terminal residue" evidence="9">
    <location>
        <position position="1"/>
    </location>
</feature>
<evidence type="ECO:0000256" key="7">
    <source>
        <dbReference type="SAM" id="MobiDB-lite"/>
    </source>
</evidence>
<keyword evidence="2" id="KW-0699">rRNA-binding</keyword>
<dbReference type="PANTHER" id="PTHR11831">
    <property type="entry name" value="30S 40S RIBOSOMAL PROTEIN"/>
    <property type="match status" value="1"/>
</dbReference>
<feature type="compositionally biased region" description="Low complexity" evidence="7">
    <location>
        <begin position="209"/>
        <end position="220"/>
    </location>
</feature>
<dbReference type="PANTHER" id="PTHR11831:SF4">
    <property type="entry name" value="SMALL RIBOSOMAL SUBUNIT PROTEIN US4M"/>
    <property type="match status" value="1"/>
</dbReference>
<keyword evidence="3 6" id="KW-0694">RNA-binding</keyword>
<dbReference type="InterPro" id="IPR036986">
    <property type="entry name" value="S4_RNA-bd_sf"/>
</dbReference>
<comment type="caution">
    <text evidence="9">The sequence shown here is derived from an EMBL/GenBank/DDBJ whole genome shotgun (WGS) entry which is preliminary data.</text>
</comment>
<keyword evidence="4" id="KW-0689">Ribosomal protein</keyword>
<dbReference type="SUPFAM" id="SSF55174">
    <property type="entry name" value="Alpha-L RNA-binding motif"/>
    <property type="match status" value="1"/>
</dbReference>
<sequence length="414" mass="47027">KVRQDWSKWTLYNLSRLTVPRTDRASYFQQKWAAKSITRGYHGEHIREKKWNRIFSRSIPAVVPMDYRDLAKSDGADQAMGRGQGEDVNTDAVTRLPSKQRTPYMQMAFHPLERRLDTAIWRALFASSVRQARMLCTQGHVRVNGKEMRHPSYNLNPGDMFSVTPKWVMQATGATKFYLGTQERTKKIYEKAQELLKDIRTEFSKATQAEEASADQAAAEAEADAEEEAAASEDGLSEEERAAKKTLKDLRKEIMAVLDEKKPDLSNKQKQLLRALRTDIPKMMSKKQFSAEDVAAAQQRFTEANSANLSDTATSATGASDDLSTPEFTETQIASSTSLLTDLRSQIQYLGQPWRPRPYMSAFAFIPRYLEVNQNVCSAVYLRHAVVRPGLAEVPTPFPEGLNQLAFNWYLKRR</sequence>
<feature type="compositionally biased region" description="Acidic residues" evidence="7">
    <location>
        <begin position="221"/>
        <end position="237"/>
    </location>
</feature>
<dbReference type="Pfam" id="PF01479">
    <property type="entry name" value="S4"/>
    <property type="match status" value="1"/>
</dbReference>
<dbReference type="CDD" id="cd00165">
    <property type="entry name" value="S4"/>
    <property type="match status" value="1"/>
</dbReference>
<keyword evidence="10" id="KW-1185">Reference proteome</keyword>
<dbReference type="EMBL" id="ML978123">
    <property type="protein sequence ID" value="KAF2101198.1"/>
    <property type="molecule type" value="Genomic_DNA"/>
</dbReference>
<dbReference type="AlphaFoldDB" id="A0A9P4IL00"/>
<evidence type="ECO:0000256" key="4">
    <source>
        <dbReference type="ARBA" id="ARBA00022980"/>
    </source>
</evidence>
<dbReference type="PROSITE" id="PS50889">
    <property type="entry name" value="S4"/>
    <property type="match status" value="1"/>
</dbReference>
<dbReference type="GO" id="GO:0005763">
    <property type="term" value="C:mitochondrial small ribosomal subunit"/>
    <property type="evidence" value="ECO:0007669"/>
    <property type="project" value="TreeGrafter"/>
</dbReference>
<dbReference type="OrthoDB" id="3356781at2759"/>
<gene>
    <name evidence="9" type="ORF">NA57DRAFT_34768</name>
</gene>
<evidence type="ECO:0000256" key="2">
    <source>
        <dbReference type="ARBA" id="ARBA00022730"/>
    </source>
</evidence>
<dbReference type="GO" id="GO:0003735">
    <property type="term" value="F:structural constituent of ribosome"/>
    <property type="evidence" value="ECO:0007669"/>
    <property type="project" value="TreeGrafter"/>
</dbReference>
<evidence type="ECO:0000256" key="6">
    <source>
        <dbReference type="PROSITE-ProRule" id="PRU00182"/>
    </source>
</evidence>
<feature type="domain" description="RNA-binding S4" evidence="8">
    <location>
        <begin position="114"/>
        <end position="173"/>
    </location>
</feature>
<feature type="region of interest" description="Disordered" evidence="7">
    <location>
        <begin position="206"/>
        <end position="241"/>
    </location>
</feature>
<protein>
    <submittedName>
        <fullName evidence="9">Alpha-L RNA-binding motif-containing protein</fullName>
    </submittedName>
</protein>
<evidence type="ECO:0000313" key="9">
    <source>
        <dbReference type="EMBL" id="KAF2101198.1"/>
    </source>
</evidence>
<keyword evidence="5" id="KW-0687">Ribonucleoprotein</keyword>
<organism evidence="9 10">
    <name type="scientific">Rhizodiscina lignyota</name>
    <dbReference type="NCBI Taxonomy" id="1504668"/>
    <lineage>
        <taxon>Eukaryota</taxon>
        <taxon>Fungi</taxon>
        <taxon>Dikarya</taxon>
        <taxon>Ascomycota</taxon>
        <taxon>Pezizomycotina</taxon>
        <taxon>Dothideomycetes</taxon>
        <taxon>Pleosporomycetidae</taxon>
        <taxon>Aulographales</taxon>
        <taxon>Rhizodiscinaceae</taxon>
        <taxon>Rhizodiscina</taxon>
    </lineage>
</organism>
<comment type="similarity">
    <text evidence="1">Belongs to the universal ribosomal protein uS4 family.</text>
</comment>
<dbReference type="InterPro" id="IPR022801">
    <property type="entry name" value="Ribosomal_uS4"/>
</dbReference>
<evidence type="ECO:0000256" key="5">
    <source>
        <dbReference type="ARBA" id="ARBA00023274"/>
    </source>
</evidence>
<evidence type="ECO:0000256" key="3">
    <source>
        <dbReference type="ARBA" id="ARBA00022884"/>
    </source>
</evidence>
<dbReference type="GO" id="GO:0019843">
    <property type="term" value="F:rRNA binding"/>
    <property type="evidence" value="ECO:0007669"/>
    <property type="project" value="UniProtKB-KW"/>
</dbReference>
<evidence type="ECO:0000259" key="8">
    <source>
        <dbReference type="SMART" id="SM00363"/>
    </source>
</evidence>
<proteinExistence type="inferred from homology"/>
<name>A0A9P4IL00_9PEZI</name>
<dbReference type="Proteomes" id="UP000799772">
    <property type="component" value="Unassembled WGS sequence"/>
</dbReference>
<evidence type="ECO:0000256" key="1">
    <source>
        <dbReference type="ARBA" id="ARBA00007465"/>
    </source>
</evidence>
<dbReference type="Gene3D" id="3.10.290.10">
    <property type="entry name" value="RNA-binding S4 domain"/>
    <property type="match status" value="1"/>
</dbReference>
<dbReference type="InterPro" id="IPR002942">
    <property type="entry name" value="S4_RNA-bd"/>
</dbReference>
<reference evidence="9" key="1">
    <citation type="journal article" date="2020" name="Stud. Mycol.">
        <title>101 Dothideomycetes genomes: a test case for predicting lifestyles and emergence of pathogens.</title>
        <authorList>
            <person name="Haridas S."/>
            <person name="Albert R."/>
            <person name="Binder M."/>
            <person name="Bloem J."/>
            <person name="Labutti K."/>
            <person name="Salamov A."/>
            <person name="Andreopoulos B."/>
            <person name="Baker S."/>
            <person name="Barry K."/>
            <person name="Bills G."/>
            <person name="Bluhm B."/>
            <person name="Cannon C."/>
            <person name="Castanera R."/>
            <person name="Culley D."/>
            <person name="Daum C."/>
            <person name="Ezra D."/>
            <person name="Gonzalez J."/>
            <person name="Henrissat B."/>
            <person name="Kuo A."/>
            <person name="Liang C."/>
            <person name="Lipzen A."/>
            <person name="Lutzoni F."/>
            <person name="Magnuson J."/>
            <person name="Mondo S."/>
            <person name="Nolan M."/>
            <person name="Ohm R."/>
            <person name="Pangilinan J."/>
            <person name="Park H.-J."/>
            <person name="Ramirez L."/>
            <person name="Alfaro M."/>
            <person name="Sun H."/>
            <person name="Tritt A."/>
            <person name="Yoshinaga Y."/>
            <person name="Zwiers L.-H."/>
            <person name="Turgeon B."/>
            <person name="Goodwin S."/>
            <person name="Spatafora J."/>
            <person name="Crous P."/>
            <person name="Grigoriev I."/>
        </authorList>
    </citation>
    <scope>NUCLEOTIDE SEQUENCE</scope>
    <source>
        <strain evidence="9">CBS 133067</strain>
    </source>
</reference>
<evidence type="ECO:0000313" key="10">
    <source>
        <dbReference type="Proteomes" id="UP000799772"/>
    </source>
</evidence>
<accession>A0A9P4IL00</accession>
<dbReference type="SMART" id="SM00363">
    <property type="entry name" value="S4"/>
    <property type="match status" value="1"/>
</dbReference>
<dbReference type="GO" id="GO:0042274">
    <property type="term" value="P:ribosomal small subunit biogenesis"/>
    <property type="evidence" value="ECO:0007669"/>
    <property type="project" value="TreeGrafter"/>
</dbReference>